<organism evidence="3 4">
    <name type="scientific">Cercophora newfieldiana</name>
    <dbReference type="NCBI Taxonomy" id="92897"/>
    <lineage>
        <taxon>Eukaryota</taxon>
        <taxon>Fungi</taxon>
        <taxon>Dikarya</taxon>
        <taxon>Ascomycota</taxon>
        <taxon>Pezizomycotina</taxon>
        <taxon>Sordariomycetes</taxon>
        <taxon>Sordariomycetidae</taxon>
        <taxon>Sordariales</taxon>
        <taxon>Lasiosphaeriaceae</taxon>
        <taxon>Cercophora</taxon>
    </lineage>
</organism>
<feature type="transmembrane region" description="Helical" evidence="1">
    <location>
        <begin position="72"/>
        <end position="93"/>
    </location>
</feature>
<keyword evidence="4" id="KW-1185">Reference proteome</keyword>
<evidence type="ECO:0000259" key="2">
    <source>
        <dbReference type="SMART" id="SM00672"/>
    </source>
</evidence>
<reference evidence="3" key="1">
    <citation type="submission" date="2023-06" db="EMBL/GenBank/DDBJ databases">
        <title>Genome-scale phylogeny and comparative genomics of the fungal order Sordariales.</title>
        <authorList>
            <consortium name="Lawrence Berkeley National Laboratory"/>
            <person name="Hensen N."/>
            <person name="Bonometti L."/>
            <person name="Westerberg I."/>
            <person name="Brannstrom I.O."/>
            <person name="Guillou S."/>
            <person name="Cros-Aarteil S."/>
            <person name="Calhoun S."/>
            <person name="Haridas S."/>
            <person name="Kuo A."/>
            <person name="Mondo S."/>
            <person name="Pangilinan J."/>
            <person name="Riley R."/>
            <person name="Labutti K."/>
            <person name="Andreopoulos B."/>
            <person name="Lipzen A."/>
            <person name="Chen C."/>
            <person name="Yanf M."/>
            <person name="Daum C."/>
            <person name="Ng V."/>
            <person name="Clum A."/>
            <person name="Steindorff A."/>
            <person name="Ohm R."/>
            <person name="Martin F."/>
            <person name="Silar P."/>
            <person name="Natvig D."/>
            <person name="Lalanne C."/>
            <person name="Gautier V."/>
            <person name="Ament-Velasquez S.L."/>
            <person name="Kruys A."/>
            <person name="Hutchinson M.I."/>
            <person name="Powell A.J."/>
            <person name="Barry K."/>
            <person name="Miller A.N."/>
            <person name="Grigoriev I.V."/>
            <person name="Debuchy R."/>
            <person name="Gladieux P."/>
            <person name="Thoren M.H."/>
            <person name="Johannesson H."/>
        </authorList>
    </citation>
    <scope>NUCLEOTIDE SEQUENCE</scope>
    <source>
        <strain evidence="3">SMH2532-1</strain>
    </source>
</reference>
<feature type="transmembrane region" description="Helical" evidence="1">
    <location>
        <begin position="21"/>
        <end position="39"/>
    </location>
</feature>
<protein>
    <submittedName>
        <fullName evidence="3">Glycosyltransferase family 90 protein</fullName>
    </submittedName>
</protein>
<evidence type="ECO:0000313" key="3">
    <source>
        <dbReference type="EMBL" id="KAK0652441.1"/>
    </source>
</evidence>
<evidence type="ECO:0000256" key="1">
    <source>
        <dbReference type="SAM" id="Phobius"/>
    </source>
</evidence>
<dbReference type="AlphaFoldDB" id="A0AA39YGY7"/>
<dbReference type="InterPro" id="IPR051091">
    <property type="entry name" value="O-Glucosyltr/Glycosyltrsf_90"/>
</dbReference>
<proteinExistence type="predicted"/>
<feature type="transmembrane region" description="Helical" evidence="1">
    <location>
        <begin position="100"/>
        <end position="118"/>
    </location>
</feature>
<dbReference type="Proteomes" id="UP001174936">
    <property type="component" value="Unassembled WGS sequence"/>
</dbReference>
<keyword evidence="1" id="KW-0812">Transmembrane</keyword>
<sequence>MVLASAFVAQTVYYGVPNAELVVPTLLSGLFKAIAWYFTSKAAQESSWCIAPVIATLAAIINAHLSRSSSEAIAVMGVLACLLAIAQAIGIIPRSSRGRWALWGFAAIPIGFSLYQAAQIRSLSSAAIDGRVHPVESIIEVAKIDFQRLTKRQSREFPQAVAEYKHRYGMEPPPGFEDWFKFAMDNQSPIIDDFNIIYTSIAPFLRLSGQDFTRITADTHRNPDADVWLCTFNGTSKDTSCNHPLRSFDRNTALLFNTLLQNLTRLIPDVSFLVNHLDEPRVLIPPSGGETGQYPFRPEDFTHRPTFDLLTKHCPRQNQQASTARDSPTTRAHHLLPFVRDITAAKDVCRNPSFAKQHGLFLSPISFHLVEGLVPILSTGAPSTMGDIIFPSPAYTVEEDFLYDAAHGMEWEKKRNNLYWAGSTTGGYAAEDAKWKDFHRQRFVALAQGRLGGYQYLRMHNGGLMNMVSGFLNRRLFDVDFTRVFMCAVRACRDEEDYFHAKRWADKDAGLGSRLVFDLDGNGISGRYYKFLASRSAVLKQTVFREWHDDRLVPWVHYIPVSMGMEELPELVLWLTSTKSGQTRAREIADQGREWYEQALRPVDRAVYVYRLLLELARLQDPERVASKG</sequence>
<dbReference type="Pfam" id="PF05686">
    <property type="entry name" value="Glyco_transf_90"/>
    <property type="match status" value="1"/>
</dbReference>
<dbReference type="PANTHER" id="PTHR12203:SF61">
    <property type="entry name" value="CAPSULE PROTEIN"/>
    <property type="match status" value="1"/>
</dbReference>
<feature type="transmembrane region" description="Helical" evidence="1">
    <location>
        <begin position="46"/>
        <end position="66"/>
    </location>
</feature>
<feature type="domain" description="Glycosyl transferase CAP10" evidence="2">
    <location>
        <begin position="338"/>
        <end position="623"/>
    </location>
</feature>
<accession>A0AA39YGY7</accession>
<keyword evidence="1" id="KW-0472">Membrane</keyword>
<dbReference type="EMBL" id="JAULSV010000002">
    <property type="protein sequence ID" value="KAK0652441.1"/>
    <property type="molecule type" value="Genomic_DNA"/>
</dbReference>
<dbReference type="SMART" id="SM00672">
    <property type="entry name" value="CAP10"/>
    <property type="match status" value="1"/>
</dbReference>
<dbReference type="InterPro" id="IPR006598">
    <property type="entry name" value="CAP10"/>
</dbReference>
<gene>
    <name evidence="3" type="ORF">B0T16DRAFT_454808</name>
</gene>
<evidence type="ECO:0000313" key="4">
    <source>
        <dbReference type="Proteomes" id="UP001174936"/>
    </source>
</evidence>
<keyword evidence="1" id="KW-1133">Transmembrane helix</keyword>
<dbReference type="PANTHER" id="PTHR12203">
    <property type="entry name" value="KDEL LYS-ASP-GLU-LEU CONTAINING - RELATED"/>
    <property type="match status" value="1"/>
</dbReference>
<comment type="caution">
    <text evidence="3">The sequence shown here is derived from an EMBL/GenBank/DDBJ whole genome shotgun (WGS) entry which is preliminary data.</text>
</comment>
<name>A0AA39YGY7_9PEZI</name>